<gene>
    <name evidence="1" type="ORF">CgunFtcFv8_021285</name>
</gene>
<sequence>MPPLAWLLQPAAGPPMLIGGYEALGGMQISPALLRYPSVPLPVLSNPLIPPDRRRGRRTQLLVCCLLPWAPAVPREQGQLPLLP</sequence>
<keyword evidence="2" id="KW-1185">Reference proteome</keyword>
<organism evidence="1 2">
    <name type="scientific">Champsocephalus gunnari</name>
    <name type="common">Mackerel icefish</name>
    <dbReference type="NCBI Taxonomy" id="52237"/>
    <lineage>
        <taxon>Eukaryota</taxon>
        <taxon>Metazoa</taxon>
        <taxon>Chordata</taxon>
        <taxon>Craniata</taxon>
        <taxon>Vertebrata</taxon>
        <taxon>Euteleostomi</taxon>
        <taxon>Actinopterygii</taxon>
        <taxon>Neopterygii</taxon>
        <taxon>Teleostei</taxon>
        <taxon>Neoteleostei</taxon>
        <taxon>Acanthomorphata</taxon>
        <taxon>Eupercaria</taxon>
        <taxon>Perciformes</taxon>
        <taxon>Notothenioidei</taxon>
        <taxon>Channichthyidae</taxon>
        <taxon>Champsocephalus</taxon>
    </lineage>
</organism>
<protein>
    <submittedName>
        <fullName evidence="1">Uncharacterized protein</fullName>
    </submittedName>
</protein>
<evidence type="ECO:0000313" key="2">
    <source>
        <dbReference type="Proteomes" id="UP001331515"/>
    </source>
</evidence>
<dbReference type="AlphaFoldDB" id="A0AAN8I249"/>
<evidence type="ECO:0000313" key="1">
    <source>
        <dbReference type="EMBL" id="KAK5935978.1"/>
    </source>
</evidence>
<dbReference type="Proteomes" id="UP001331515">
    <property type="component" value="Unassembled WGS sequence"/>
</dbReference>
<comment type="caution">
    <text evidence="1">The sequence shown here is derived from an EMBL/GenBank/DDBJ whole genome shotgun (WGS) entry which is preliminary data.</text>
</comment>
<accession>A0AAN8I249</accession>
<proteinExistence type="predicted"/>
<reference evidence="1 2" key="1">
    <citation type="journal article" date="2023" name="Mol. Biol. Evol.">
        <title>Genomics of Secondarily Temperate Adaptation in the Only Non-Antarctic Icefish.</title>
        <authorList>
            <person name="Rivera-Colon A.G."/>
            <person name="Rayamajhi N."/>
            <person name="Minhas B.F."/>
            <person name="Madrigal G."/>
            <person name="Bilyk K.T."/>
            <person name="Yoon V."/>
            <person name="Hune M."/>
            <person name="Gregory S."/>
            <person name="Cheng C.H.C."/>
            <person name="Catchen J.M."/>
        </authorList>
    </citation>
    <scope>NUCLEOTIDE SEQUENCE [LARGE SCALE GENOMIC DNA]</scope>
    <source>
        <tissue evidence="1">White muscle</tissue>
    </source>
</reference>
<dbReference type="EMBL" id="JAURVH010001513">
    <property type="protein sequence ID" value="KAK5935978.1"/>
    <property type="molecule type" value="Genomic_DNA"/>
</dbReference>
<name>A0AAN8I249_CHAGU</name>